<dbReference type="Pfam" id="PF03466">
    <property type="entry name" value="LysR_substrate"/>
    <property type="match status" value="1"/>
</dbReference>
<dbReference type="Gene3D" id="3.40.190.290">
    <property type="match status" value="1"/>
</dbReference>
<evidence type="ECO:0000313" key="7">
    <source>
        <dbReference type="Proteomes" id="UP001059672"/>
    </source>
</evidence>
<comment type="similarity">
    <text evidence="1">Belongs to the LysR transcriptional regulatory family.</text>
</comment>
<dbReference type="Pfam" id="PF00126">
    <property type="entry name" value="HTH_1"/>
    <property type="match status" value="1"/>
</dbReference>
<dbReference type="InterPro" id="IPR005119">
    <property type="entry name" value="LysR_subst-bd"/>
</dbReference>
<evidence type="ECO:0000313" key="6">
    <source>
        <dbReference type="EMBL" id="UTW09049.1"/>
    </source>
</evidence>
<proteinExistence type="inferred from homology"/>
<sequence>MNAGPPSGAGALNWDDLRIVLTIAEHGTLSAAAAHLFISHPTLSRRLQQLERRLGTRLFKRTPLRLTAAGEEVRELALSMRERVTTLERSIAGRDTQQAGLVRLTAPDAVAEYLLPDILATLCRELPGLTIELVVSNQVVSLAQGAADIALRVTANPTDTLRGRPVGTVDMAVYAAQDREPDRAAAPFFDTDWVGFDAALACSGPGTWISQHVPERNVRFRANTLLGAAQAIRSGIGIGLLPCFVGGSLPGLMRISEPLPSLAVPLWLLFHPEAAELPRVRRTCEALANQLKDKAPLLAGTA</sequence>
<dbReference type="EMBL" id="CP073346">
    <property type="protein sequence ID" value="UTW09049.1"/>
    <property type="molecule type" value="Genomic_DNA"/>
</dbReference>
<keyword evidence="3" id="KW-0238">DNA-binding</keyword>
<name>A0ABY5HCI6_9PSED</name>
<dbReference type="InterPro" id="IPR050176">
    <property type="entry name" value="LTTR"/>
</dbReference>
<organism evidence="6 7">
    <name type="scientific">Pseudomonas benzenivorans</name>
    <dbReference type="NCBI Taxonomy" id="556533"/>
    <lineage>
        <taxon>Bacteria</taxon>
        <taxon>Pseudomonadati</taxon>
        <taxon>Pseudomonadota</taxon>
        <taxon>Gammaproteobacteria</taxon>
        <taxon>Pseudomonadales</taxon>
        <taxon>Pseudomonadaceae</taxon>
        <taxon>Pseudomonas</taxon>
    </lineage>
</organism>
<evidence type="ECO:0000256" key="4">
    <source>
        <dbReference type="ARBA" id="ARBA00023163"/>
    </source>
</evidence>
<dbReference type="PROSITE" id="PS50931">
    <property type="entry name" value="HTH_LYSR"/>
    <property type="match status" value="1"/>
</dbReference>
<dbReference type="InterPro" id="IPR036390">
    <property type="entry name" value="WH_DNA-bd_sf"/>
</dbReference>
<accession>A0ABY5HCI6</accession>
<protein>
    <submittedName>
        <fullName evidence="6">LysR family transcriptional regulator</fullName>
    </submittedName>
</protein>
<dbReference type="SUPFAM" id="SSF53850">
    <property type="entry name" value="Periplasmic binding protein-like II"/>
    <property type="match status" value="1"/>
</dbReference>
<dbReference type="Proteomes" id="UP001059672">
    <property type="component" value="Chromosome"/>
</dbReference>
<feature type="domain" description="HTH lysR-type" evidence="5">
    <location>
        <begin position="12"/>
        <end position="67"/>
    </location>
</feature>
<dbReference type="PANTHER" id="PTHR30579:SF3">
    <property type="entry name" value="TRANSCRIPTIONAL REGULATORY PROTEIN"/>
    <property type="match status" value="1"/>
</dbReference>
<keyword evidence="7" id="KW-1185">Reference proteome</keyword>
<dbReference type="InterPro" id="IPR000847">
    <property type="entry name" value="LysR_HTH_N"/>
</dbReference>
<dbReference type="SUPFAM" id="SSF46785">
    <property type="entry name" value="Winged helix' DNA-binding domain"/>
    <property type="match status" value="1"/>
</dbReference>
<dbReference type="Gene3D" id="1.10.10.10">
    <property type="entry name" value="Winged helix-like DNA-binding domain superfamily/Winged helix DNA-binding domain"/>
    <property type="match status" value="1"/>
</dbReference>
<gene>
    <name evidence="6" type="ORF">KDW96_07010</name>
</gene>
<evidence type="ECO:0000259" key="5">
    <source>
        <dbReference type="PROSITE" id="PS50931"/>
    </source>
</evidence>
<dbReference type="InterPro" id="IPR036388">
    <property type="entry name" value="WH-like_DNA-bd_sf"/>
</dbReference>
<keyword evidence="4" id="KW-0804">Transcription</keyword>
<reference evidence="6" key="1">
    <citation type="submission" date="2021-04" db="EMBL/GenBank/DDBJ databases">
        <title>Oceanospirillales bacteria with DddD are important DMSP degraders in coastal seawater.</title>
        <authorList>
            <person name="Liu J."/>
        </authorList>
    </citation>
    <scope>NUCLEOTIDE SEQUENCE</scope>
    <source>
        <strain evidence="6">D13-4</strain>
    </source>
</reference>
<evidence type="ECO:0000256" key="1">
    <source>
        <dbReference type="ARBA" id="ARBA00009437"/>
    </source>
</evidence>
<evidence type="ECO:0000256" key="2">
    <source>
        <dbReference type="ARBA" id="ARBA00023015"/>
    </source>
</evidence>
<dbReference type="PRINTS" id="PR00039">
    <property type="entry name" value="HTHLYSR"/>
</dbReference>
<dbReference type="RefSeq" id="WP_255839721.1">
    <property type="nucleotide sequence ID" value="NZ_CP073346.1"/>
</dbReference>
<dbReference type="PANTHER" id="PTHR30579">
    <property type="entry name" value="TRANSCRIPTIONAL REGULATOR"/>
    <property type="match status" value="1"/>
</dbReference>
<keyword evidence="2" id="KW-0805">Transcription regulation</keyword>
<evidence type="ECO:0000256" key="3">
    <source>
        <dbReference type="ARBA" id="ARBA00023125"/>
    </source>
</evidence>